<dbReference type="InterPro" id="IPR048552">
    <property type="entry name" value="DACND"/>
</dbReference>
<dbReference type="InterPro" id="IPR036888">
    <property type="entry name" value="DNA_integrity_DisA_N_sf"/>
</dbReference>
<dbReference type="InterPro" id="IPR003390">
    <property type="entry name" value="DNA_integrity_scan_DisA_N"/>
</dbReference>
<dbReference type="Pfam" id="PF21749">
    <property type="entry name" value="DACND"/>
    <property type="match status" value="1"/>
</dbReference>
<dbReference type="SUPFAM" id="SSF143597">
    <property type="entry name" value="YojJ-like"/>
    <property type="match status" value="1"/>
</dbReference>
<sequence>MKSPYRSLFIHNSLDGLREGLSHFSGPSRVALLLALAPGDPLHVIDPQQLLNGHEPRLEELYCSTAGWKTPHPALACLRSGDIIPAPDPGLTGLLAFGGQSSSAFFQMWFTEQHPDLCSPGPTLRWLEHAAGQLAQDTAISGTLRNSTSAFVLQSYAFHAVRDYIVDQRNYTLGPDTQLRVYPTLDAILGISCTREEGAWPCGRLAFVEPSMLCRMSFMAGFPRMEQPVLRNLRHCRKFLQAVECAPRTLISDGRSIVGISCDALPPGTIIADYQGRHGFLLLDDEVICSFEEGVFHSTNRRANLVQFEEALLESGLTEDHQLNLMRIVSHIVRHARERKHGCTLAVDLRAVPRNLAGQTLQTPLDLRCEDHLRLATSLSKIDGALHISGTGELHNFACLLDGRTVPGENRARGARFNSALRFTAANDDMIVIVVSSDRPVSIIQRGIELTARCEWSPLPGFAPQPPVLEDWLRG</sequence>
<dbReference type="EMBL" id="CP000112">
    <property type="protein sequence ID" value="ABB38159.2"/>
    <property type="molecule type" value="Genomic_DNA"/>
</dbReference>
<accession>Q312I7</accession>
<proteinExistence type="predicted"/>
<dbReference type="STRING" id="207559.Dde_1358"/>
<dbReference type="KEGG" id="dde:Dde_1358"/>
<dbReference type="RefSeq" id="WP_011367335.1">
    <property type="nucleotide sequence ID" value="NC_007519.1"/>
</dbReference>
<evidence type="ECO:0000313" key="2">
    <source>
        <dbReference type="EMBL" id="ABB38159.2"/>
    </source>
</evidence>
<reference evidence="2 3" key="1">
    <citation type="journal article" date="2011" name="J. Bacteriol.">
        <title>Complete genome sequence and updated annotation of Desulfovibrio alaskensis G20.</title>
        <authorList>
            <person name="Hauser L.J."/>
            <person name="Land M.L."/>
            <person name="Brown S.D."/>
            <person name="Larimer F."/>
            <person name="Keller K.L."/>
            <person name="Rapp-Giles B.J."/>
            <person name="Price M.N."/>
            <person name="Lin M."/>
            <person name="Bruce D.C."/>
            <person name="Detter J.C."/>
            <person name="Tapia R."/>
            <person name="Han C.S."/>
            <person name="Goodwin L.A."/>
            <person name="Cheng J.F."/>
            <person name="Pitluck S."/>
            <person name="Copeland A."/>
            <person name="Lucas S."/>
            <person name="Nolan M."/>
            <person name="Lapidus A.L."/>
            <person name="Palumbo A.V."/>
            <person name="Wall J.D."/>
        </authorList>
    </citation>
    <scope>NUCLEOTIDE SEQUENCE [LARGE SCALE GENOMIC DNA]</scope>
    <source>
        <strain evidence="3">ATCC BAA 1058 / DSM 17464 / G20</strain>
    </source>
</reference>
<dbReference type="AlphaFoldDB" id="Q312I7"/>
<name>Q312I7_OLEA2</name>
<dbReference type="Pfam" id="PF02457">
    <property type="entry name" value="DAC"/>
    <property type="match status" value="1"/>
</dbReference>
<dbReference type="Gene3D" id="3.40.1700.10">
    <property type="entry name" value="DNA integrity scanning protein, DisA, N-terminal domain"/>
    <property type="match status" value="1"/>
</dbReference>
<feature type="domain" description="DAC" evidence="1">
    <location>
        <begin position="305"/>
        <end position="458"/>
    </location>
</feature>
<evidence type="ECO:0000259" key="1">
    <source>
        <dbReference type="PROSITE" id="PS51794"/>
    </source>
</evidence>
<protein>
    <recommendedName>
        <fullName evidence="1">DAC domain-containing protein</fullName>
    </recommendedName>
</protein>
<dbReference type="eggNOG" id="ENOG502Z9ZC">
    <property type="taxonomic scope" value="Bacteria"/>
</dbReference>
<gene>
    <name evidence="2" type="ordered locus">Dde_1358</name>
</gene>
<dbReference type="Pfam" id="PF21750">
    <property type="entry name" value="DACNH"/>
    <property type="match status" value="1"/>
</dbReference>
<dbReference type="Proteomes" id="UP000002710">
    <property type="component" value="Chromosome"/>
</dbReference>
<evidence type="ECO:0000313" key="3">
    <source>
        <dbReference type="Proteomes" id="UP000002710"/>
    </source>
</evidence>
<dbReference type="HOGENOM" id="CLU_574563_0_0_7"/>
<dbReference type="PROSITE" id="PS51794">
    <property type="entry name" value="DAC"/>
    <property type="match status" value="1"/>
</dbReference>
<keyword evidence="3" id="KW-1185">Reference proteome</keyword>
<dbReference type="InterPro" id="IPR048555">
    <property type="entry name" value="DACNH"/>
</dbReference>
<organism evidence="2 3">
    <name type="scientific">Oleidesulfovibrio alaskensis (strain ATCC BAA-1058 / DSM 17464 / G20)</name>
    <name type="common">Desulfovibrio alaskensis</name>
    <dbReference type="NCBI Taxonomy" id="207559"/>
    <lineage>
        <taxon>Bacteria</taxon>
        <taxon>Pseudomonadati</taxon>
        <taxon>Thermodesulfobacteriota</taxon>
        <taxon>Desulfovibrionia</taxon>
        <taxon>Desulfovibrionales</taxon>
        <taxon>Desulfovibrionaceae</taxon>
        <taxon>Oleidesulfovibrio</taxon>
    </lineage>
</organism>